<dbReference type="PANTHER" id="PTHR33375:SF1">
    <property type="entry name" value="CHROMOSOME-PARTITIONING PROTEIN PARB-RELATED"/>
    <property type="match status" value="1"/>
</dbReference>
<proteinExistence type="predicted"/>
<evidence type="ECO:0000313" key="2">
    <source>
        <dbReference type="Proteomes" id="UP000324233"/>
    </source>
</evidence>
<accession>A0A5B9W7D2</accession>
<dbReference type="EMBL" id="CP042997">
    <property type="protein sequence ID" value="QEH36592.1"/>
    <property type="molecule type" value="Genomic_DNA"/>
</dbReference>
<name>A0A5B9W7D2_9BACT</name>
<dbReference type="AlphaFoldDB" id="A0A5B9W7D2"/>
<organism evidence="1 2">
    <name type="scientific">Aquisphaera giovannonii</name>
    <dbReference type="NCBI Taxonomy" id="406548"/>
    <lineage>
        <taxon>Bacteria</taxon>
        <taxon>Pseudomonadati</taxon>
        <taxon>Planctomycetota</taxon>
        <taxon>Planctomycetia</taxon>
        <taxon>Isosphaerales</taxon>
        <taxon>Isosphaeraceae</taxon>
        <taxon>Aquisphaera</taxon>
    </lineage>
</organism>
<dbReference type="SUPFAM" id="SSF109709">
    <property type="entry name" value="KorB DNA-binding domain-like"/>
    <property type="match status" value="1"/>
</dbReference>
<keyword evidence="2" id="KW-1185">Reference proteome</keyword>
<gene>
    <name evidence="1" type="ORF">OJF2_51760</name>
</gene>
<dbReference type="InterPro" id="IPR050336">
    <property type="entry name" value="Chromosome_partition/occlusion"/>
</dbReference>
<dbReference type="InterPro" id="IPR036086">
    <property type="entry name" value="ParB/Sulfiredoxin_sf"/>
</dbReference>
<dbReference type="SUPFAM" id="SSF110849">
    <property type="entry name" value="ParB/Sulfiredoxin"/>
    <property type="match status" value="1"/>
</dbReference>
<dbReference type="Proteomes" id="UP000324233">
    <property type="component" value="Chromosome"/>
</dbReference>
<evidence type="ECO:0000313" key="1">
    <source>
        <dbReference type="EMBL" id="QEH36592.1"/>
    </source>
</evidence>
<protein>
    <submittedName>
        <fullName evidence="1">ParB-like nuclease domain protein</fullName>
    </submittedName>
</protein>
<dbReference type="Gene3D" id="3.90.1530.10">
    <property type="entry name" value="Conserved hypothetical protein from pyrococcus furiosus pfu- 392566-001, ParB domain"/>
    <property type="match status" value="1"/>
</dbReference>
<dbReference type="PANTHER" id="PTHR33375">
    <property type="entry name" value="CHROMOSOME-PARTITIONING PROTEIN PARB-RELATED"/>
    <property type="match status" value="1"/>
</dbReference>
<reference evidence="1 2" key="1">
    <citation type="submission" date="2019-08" db="EMBL/GenBank/DDBJ databases">
        <title>Deep-cultivation of Planctomycetes and their phenomic and genomic characterization uncovers novel biology.</title>
        <authorList>
            <person name="Wiegand S."/>
            <person name="Jogler M."/>
            <person name="Boedeker C."/>
            <person name="Pinto D."/>
            <person name="Vollmers J."/>
            <person name="Rivas-Marin E."/>
            <person name="Kohn T."/>
            <person name="Peeters S.H."/>
            <person name="Heuer A."/>
            <person name="Rast P."/>
            <person name="Oberbeckmann S."/>
            <person name="Bunk B."/>
            <person name="Jeske O."/>
            <person name="Meyerdierks A."/>
            <person name="Storesund J.E."/>
            <person name="Kallscheuer N."/>
            <person name="Luecker S."/>
            <person name="Lage O.M."/>
            <person name="Pohl T."/>
            <person name="Merkel B.J."/>
            <person name="Hornburger P."/>
            <person name="Mueller R.-W."/>
            <person name="Bruemmer F."/>
            <person name="Labrenz M."/>
            <person name="Spormann A.M."/>
            <person name="Op den Camp H."/>
            <person name="Overmann J."/>
            <person name="Amann R."/>
            <person name="Jetten M.S.M."/>
            <person name="Mascher T."/>
            <person name="Medema M.H."/>
            <person name="Devos D.P."/>
            <person name="Kaster A.-K."/>
            <person name="Ovreas L."/>
            <person name="Rohde M."/>
            <person name="Galperin M.Y."/>
            <person name="Jogler C."/>
        </authorList>
    </citation>
    <scope>NUCLEOTIDE SEQUENCE [LARGE SCALE GENOMIC DNA]</scope>
    <source>
        <strain evidence="1 2">OJF2</strain>
    </source>
</reference>
<dbReference type="Gene3D" id="1.10.10.2830">
    <property type="match status" value="1"/>
</dbReference>
<dbReference type="KEGG" id="agv:OJF2_51760"/>
<dbReference type="GO" id="GO:0007059">
    <property type="term" value="P:chromosome segregation"/>
    <property type="evidence" value="ECO:0007669"/>
    <property type="project" value="TreeGrafter"/>
</dbReference>
<dbReference type="GO" id="GO:0005694">
    <property type="term" value="C:chromosome"/>
    <property type="evidence" value="ECO:0007669"/>
    <property type="project" value="TreeGrafter"/>
</dbReference>
<sequence length="273" mass="29850">MSKALATALTAFMIAVNKLIVDAPNLRSDYSDQDRLRALWRSFKNDPVHPIVVNAKMEVIDGKSRIVGAILEGDGEFEVPCIVRDDDDPVKTALSQFATAIHRADLPLIDRINAMKLFRDNSPGKPLKEIAKDLQIDETMPSKLLTFERCVPEVQEAIRAGKIGLRDMLEIAKQEKGDQPVLLATKLGGATADKLHEVGKKLRKKADTPAVRVSKIKCPLPSGVVVTVSGDSLSLDDMIETLAEVMKMAKRARDQNLDSKTAARVWADMAAAG</sequence>